<feature type="region of interest" description="Disordered" evidence="1">
    <location>
        <begin position="238"/>
        <end position="267"/>
    </location>
</feature>
<dbReference type="Pfam" id="PF00646">
    <property type="entry name" value="F-box"/>
    <property type="match status" value="1"/>
</dbReference>
<dbReference type="STRING" id="1408157.A0A1J7JIR1"/>
<dbReference type="PROSITE" id="PS50181">
    <property type="entry name" value="FBOX"/>
    <property type="match status" value="1"/>
</dbReference>
<dbReference type="InterPro" id="IPR001810">
    <property type="entry name" value="F-box_dom"/>
</dbReference>
<dbReference type="EMBL" id="KV875097">
    <property type="protein sequence ID" value="OIW29656.1"/>
    <property type="molecule type" value="Genomic_DNA"/>
</dbReference>
<evidence type="ECO:0000313" key="4">
    <source>
        <dbReference type="Proteomes" id="UP000182658"/>
    </source>
</evidence>
<keyword evidence="4" id="KW-1185">Reference proteome</keyword>
<gene>
    <name evidence="3" type="ORF">CONLIGDRAFT_631739</name>
</gene>
<dbReference type="AlphaFoldDB" id="A0A1J7JIR1"/>
<name>A0A1J7JIR1_9PEZI</name>
<dbReference type="SUPFAM" id="SSF81383">
    <property type="entry name" value="F-box domain"/>
    <property type="match status" value="1"/>
</dbReference>
<evidence type="ECO:0000259" key="2">
    <source>
        <dbReference type="PROSITE" id="PS50181"/>
    </source>
</evidence>
<dbReference type="OrthoDB" id="2687876at2759"/>
<reference evidence="3 4" key="1">
    <citation type="submission" date="2016-10" db="EMBL/GenBank/DDBJ databases">
        <title>Draft genome sequence of Coniochaeta ligniaria NRRL30616, a lignocellulolytic fungus for bioabatement of inhibitors in plant biomass hydrolysates.</title>
        <authorList>
            <consortium name="DOE Joint Genome Institute"/>
            <person name="Jimenez D.J."/>
            <person name="Hector R.E."/>
            <person name="Riley R."/>
            <person name="Sun H."/>
            <person name="Grigoriev I.V."/>
            <person name="Van Elsas J.D."/>
            <person name="Nichols N.N."/>
        </authorList>
    </citation>
    <scope>NUCLEOTIDE SEQUENCE [LARGE SCALE GENOMIC DNA]</scope>
    <source>
        <strain evidence="3 4">NRRL 30616</strain>
    </source>
</reference>
<dbReference type="Proteomes" id="UP000182658">
    <property type="component" value="Unassembled WGS sequence"/>
</dbReference>
<organism evidence="3 4">
    <name type="scientific">Coniochaeta ligniaria NRRL 30616</name>
    <dbReference type="NCBI Taxonomy" id="1408157"/>
    <lineage>
        <taxon>Eukaryota</taxon>
        <taxon>Fungi</taxon>
        <taxon>Dikarya</taxon>
        <taxon>Ascomycota</taxon>
        <taxon>Pezizomycotina</taxon>
        <taxon>Sordariomycetes</taxon>
        <taxon>Sordariomycetidae</taxon>
        <taxon>Coniochaetales</taxon>
        <taxon>Coniochaetaceae</taxon>
        <taxon>Coniochaeta</taxon>
    </lineage>
</organism>
<dbReference type="InParanoid" id="A0A1J7JIR1"/>
<protein>
    <recommendedName>
        <fullName evidence="2">F-box domain-containing protein</fullName>
    </recommendedName>
</protein>
<accession>A0A1J7JIR1</accession>
<feature type="domain" description="F-box" evidence="2">
    <location>
        <begin position="47"/>
        <end position="93"/>
    </location>
</feature>
<sequence length="334" mass="37497">MTATPPARWEGLTCTQRRIKDFTLDDNLPDLGTPPETSRRHEPVAGAGALEVLPIEILDEVLHQLDLRSLTYLRLVNRRTMGLVDALPQYSDIIRHASNALRGILAIGTGSWISCKALHTSLCTARCELCRDFGGFLYLLTCKRVCFLCLSLNDVLLPLPPSHACRKFGLKRHHLADLPQMKTVPGTYSPNRKNILRPDTLVDHEHARLAGINLHGSLAAMEQYVSQKQARMLEAYNARQTERDSSGRPVRARRRPPALDPLDGQSGNPHRFVAIARVPWLDRASRRVERGFYCGGCEKSSRKPCHWRILFAADTFEEHLANCGEIKDGKHCTT</sequence>
<proteinExistence type="predicted"/>
<evidence type="ECO:0000256" key="1">
    <source>
        <dbReference type="SAM" id="MobiDB-lite"/>
    </source>
</evidence>
<evidence type="ECO:0000313" key="3">
    <source>
        <dbReference type="EMBL" id="OIW29656.1"/>
    </source>
</evidence>
<dbReference type="InterPro" id="IPR036047">
    <property type="entry name" value="F-box-like_dom_sf"/>
</dbReference>